<protein>
    <recommendedName>
        <fullName evidence="2">PITH domain-containing protein</fullName>
    </recommendedName>
</protein>
<evidence type="ECO:0000313" key="3">
    <source>
        <dbReference type="EMBL" id="KDQ58525.1"/>
    </source>
</evidence>
<dbReference type="GO" id="GO:0005634">
    <property type="term" value="C:nucleus"/>
    <property type="evidence" value="ECO:0007669"/>
    <property type="project" value="TreeGrafter"/>
</dbReference>
<organism evidence="3 4">
    <name type="scientific">Jaapia argillacea MUCL 33604</name>
    <dbReference type="NCBI Taxonomy" id="933084"/>
    <lineage>
        <taxon>Eukaryota</taxon>
        <taxon>Fungi</taxon>
        <taxon>Dikarya</taxon>
        <taxon>Basidiomycota</taxon>
        <taxon>Agaricomycotina</taxon>
        <taxon>Agaricomycetes</taxon>
        <taxon>Agaricomycetidae</taxon>
        <taxon>Jaapiales</taxon>
        <taxon>Jaapiaceae</taxon>
        <taxon>Jaapia</taxon>
    </lineage>
</organism>
<sequence>MSAFLNPNDSSENSVSSQLVGTNIDNLFGVIDKDKVHGLNLTVPEDAKEVIKPWDERDDTTKFADSNVDDQIIIHVPFVQNVRIKALLLKLGRGETTPRQLRIYANHPNIVDFSDAENISPQLNISLLEGEVGVAEYPLRVAAFANINSLSLFFGDSSGGDLSRIYYLGFKGDTRTPRKEVNSKLEIPAANAADAPVVDRLQEKAAGQQTTAR</sequence>
<comment type="similarity">
    <text evidence="1">Belongs to the PITHD1 family.</text>
</comment>
<dbReference type="OrthoDB" id="2635at2759"/>
<dbReference type="InterPro" id="IPR008979">
    <property type="entry name" value="Galactose-bd-like_sf"/>
</dbReference>
<evidence type="ECO:0000313" key="4">
    <source>
        <dbReference type="Proteomes" id="UP000027265"/>
    </source>
</evidence>
<dbReference type="Gene3D" id="2.60.120.470">
    <property type="entry name" value="PITH domain"/>
    <property type="match status" value="1"/>
</dbReference>
<reference evidence="4" key="1">
    <citation type="journal article" date="2014" name="Proc. Natl. Acad. Sci. U.S.A.">
        <title>Extensive sampling of basidiomycete genomes demonstrates inadequacy of the white-rot/brown-rot paradigm for wood decay fungi.</title>
        <authorList>
            <person name="Riley R."/>
            <person name="Salamov A.A."/>
            <person name="Brown D.W."/>
            <person name="Nagy L.G."/>
            <person name="Floudas D."/>
            <person name="Held B.W."/>
            <person name="Levasseur A."/>
            <person name="Lombard V."/>
            <person name="Morin E."/>
            <person name="Otillar R."/>
            <person name="Lindquist E.A."/>
            <person name="Sun H."/>
            <person name="LaButti K.M."/>
            <person name="Schmutz J."/>
            <person name="Jabbour D."/>
            <person name="Luo H."/>
            <person name="Baker S.E."/>
            <person name="Pisabarro A.G."/>
            <person name="Walton J.D."/>
            <person name="Blanchette R.A."/>
            <person name="Henrissat B."/>
            <person name="Martin F."/>
            <person name="Cullen D."/>
            <person name="Hibbett D.S."/>
            <person name="Grigoriev I.V."/>
        </authorList>
    </citation>
    <scope>NUCLEOTIDE SEQUENCE [LARGE SCALE GENOMIC DNA]</scope>
    <source>
        <strain evidence="4">MUCL 33604</strain>
    </source>
</reference>
<feature type="domain" description="PITH" evidence="2">
    <location>
        <begin position="16"/>
        <end position="190"/>
    </location>
</feature>
<dbReference type="InterPro" id="IPR010400">
    <property type="entry name" value="PITH_dom"/>
</dbReference>
<dbReference type="EMBL" id="KL197717">
    <property type="protein sequence ID" value="KDQ58525.1"/>
    <property type="molecule type" value="Genomic_DNA"/>
</dbReference>
<dbReference type="Proteomes" id="UP000027265">
    <property type="component" value="Unassembled WGS sequence"/>
</dbReference>
<gene>
    <name evidence="3" type="ORF">JAAARDRAFT_34339</name>
</gene>
<keyword evidence="4" id="KW-1185">Reference proteome</keyword>
<evidence type="ECO:0000259" key="2">
    <source>
        <dbReference type="PROSITE" id="PS51532"/>
    </source>
</evidence>
<dbReference type="InterPro" id="IPR045099">
    <property type="entry name" value="PITH1-like"/>
</dbReference>
<dbReference type="InParanoid" id="A0A067PXC0"/>
<dbReference type="Pfam" id="PF06201">
    <property type="entry name" value="PITH"/>
    <property type="match status" value="1"/>
</dbReference>
<dbReference type="PANTHER" id="PTHR12175:SF1">
    <property type="entry name" value="PITH DOMAIN-CONTAINING PROTEIN 1"/>
    <property type="match status" value="1"/>
</dbReference>
<proteinExistence type="inferred from homology"/>
<dbReference type="InterPro" id="IPR037047">
    <property type="entry name" value="PITH_dom_sf"/>
</dbReference>
<dbReference type="PANTHER" id="PTHR12175">
    <property type="entry name" value="AD039 HT014 THIOREDOXIN FAMILY TRP26"/>
    <property type="match status" value="1"/>
</dbReference>
<accession>A0A067PXC0</accession>
<evidence type="ECO:0000256" key="1">
    <source>
        <dbReference type="ARBA" id="ARBA00025788"/>
    </source>
</evidence>
<dbReference type="HOGENOM" id="CLU_072377_2_1_1"/>
<dbReference type="PROSITE" id="PS51532">
    <property type="entry name" value="PITH"/>
    <property type="match status" value="1"/>
</dbReference>
<dbReference type="AlphaFoldDB" id="A0A067PXC0"/>
<dbReference type="SUPFAM" id="SSF49785">
    <property type="entry name" value="Galactose-binding domain-like"/>
    <property type="match status" value="1"/>
</dbReference>
<name>A0A067PXC0_9AGAM</name>
<dbReference type="GO" id="GO:0005737">
    <property type="term" value="C:cytoplasm"/>
    <property type="evidence" value="ECO:0007669"/>
    <property type="project" value="UniProtKB-ARBA"/>
</dbReference>